<comment type="caution">
    <text evidence="1">The sequence shown here is derived from an EMBL/GenBank/DDBJ whole genome shotgun (WGS) entry which is preliminary data.</text>
</comment>
<accession>A0A919S860</accession>
<sequence>MVADLDAGRRPRQGRSIDLLRGRKLEYVRLGHAIVLGLSGGCQVLIETVTQLHGPAGRAEVEPGENPSDILATLLGDVIRTACIRDTGELLVTFHSGSQLLVGVDPDFESWAVAGPDGFLIVCLAHGELAVWGDASGRTGTARGARSWASDDERLR</sequence>
<dbReference type="RefSeq" id="WP_212988482.1">
    <property type="nucleotide sequence ID" value="NZ_BAABEA010000019.1"/>
</dbReference>
<dbReference type="Proteomes" id="UP000681340">
    <property type="component" value="Unassembled WGS sequence"/>
</dbReference>
<evidence type="ECO:0000313" key="1">
    <source>
        <dbReference type="EMBL" id="GIM66803.1"/>
    </source>
</evidence>
<proteinExistence type="predicted"/>
<evidence type="ECO:0000313" key="2">
    <source>
        <dbReference type="Proteomes" id="UP000681340"/>
    </source>
</evidence>
<organism evidence="1 2">
    <name type="scientific">Actinoplanes auranticolor</name>
    <dbReference type="NCBI Taxonomy" id="47988"/>
    <lineage>
        <taxon>Bacteria</taxon>
        <taxon>Bacillati</taxon>
        <taxon>Actinomycetota</taxon>
        <taxon>Actinomycetes</taxon>
        <taxon>Micromonosporales</taxon>
        <taxon>Micromonosporaceae</taxon>
        <taxon>Actinoplanes</taxon>
    </lineage>
</organism>
<dbReference type="Pfam" id="PF19686">
    <property type="entry name" value="DUF6188"/>
    <property type="match status" value="1"/>
</dbReference>
<dbReference type="EMBL" id="BOQL01000021">
    <property type="protein sequence ID" value="GIM66803.1"/>
    <property type="molecule type" value="Genomic_DNA"/>
</dbReference>
<reference evidence="1" key="1">
    <citation type="submission" date="2021-03" db="EMBL/GenBank/DDBJ databases">
        <title>Whole genome shotgun sequence of Actinoplanes auranticolor NBRC 12245.</title>
        <authorList>
            <person name="Komaki H."/>
            <person name="Tamura T."/>
        </authorList>
    </citation>
    <scope>NUCLEOTIDE SEQUENCE</scope>
    <source>
        <strain evidence="1">NBRC 12245</strain>
    </source>
</reference>
<name>A0A919S860_9ACTN</name>
<dbReference type="InterPro" id="IPR046179">
    <property type="entry name" value="DUF6188"/>
</dbReference>
<dbReference type="AlphaFoldDB" id="A0A919S860"/>
<protein>
    <submittedName>
        <fullName evidence="1">Uncharacterized protein</fullName>
    </submittedName>
</protein>
<gene>
    <name evidence="1" type="ORF">Aau02nite_24520</name>
</gene>
<keyword evidence="2" id="KW-1185">Reference proteome</keyword>